<proteinExistence type="predicted"/>
<name>A0A813LD00_POLGL</name>
<dbReference type="Proteomes" id="UP000626109">
    <property type="component" value="Unassembled WGS sequence"/>
</dbReference>
<accession>A0A813LD00</accession>
<gene>
    <name evidence="1" type="ORF">PGLA2088_LOCUS43721</name>
</gene>
<feature type="non-terminal residue" evidence="1">
    <location>
        <position position="232"/>
    </location>
</feature>
<comment type="caution">
    <text evidence="1">The sequence shown here is derived from an EMBL/GenBank/DDBJ whole genome shotgun (WGS) entry which is preliminary data.</text>
</comment>
<dbReference type="EMBL" id="CAJNNW010034894">
    <property type="protein sequence ID" value="CAE8724482.1"/>
    <property type="molecule type" value="Genomic_DNA"/>
</dbReference>
<feature type="non-terminal residue" evidence="1">
    <location>
        <position position="1"/>
    </location>
</feature>
<dbReference type="AlphaFoldDB" id="A0A813LD00"/>
<sequence length="232" mass="25823">VDGVRRVVSIADNLPACGGPSLLEEAGALLEDVEQHYVQILRSLHEAMLRLAASEAPQSSKGSFAEHHAPIYLPFFPYLLMALHRRTGSAEFVRCLSQTAATLAQLPAWQRNAGYDFVLPLGYDRPWERRNADTGSARDSSLSLTEPDPYSLETYDPRFANVLLLATHDVFFGDRQSIFLPNYGGAAYRNLRNIVVPLPFTLNCLSWRQALADRAGPAARTRQFRVSFVGFL</sequence>
<organism evidence="1 2">
    <name type="scientific">Polarella glacialis</name>
    <name type="common">Dinoflagellate</name>
    <dbReference type="NCBI Taxonomy" id="89957"/>
    <lineage>
        <taxon>Eukaryota</taxon>
        <taxon>Sar</taxon>
        <taxon>Alveolata</taxon>
        <taxon>Dinophyceae</taxon>
        <taxon>Suessiales</taxon>
        <taxon>Suessiaceae</taxon>
        <taxon>Polarella</taxon>
    </lineage>
</organism>
<evidence type="ECO:0000313" key="1">
    <source>
        <dbReference type="EMBL" id="CAE8724482.1"/>
    </source>
</evidence>
<reference evidence="1" key="1">
    <citation type="submission" date="2021-02" db="EMBL/GenBank/DDBJ databases">
        <authorList>
            <person name="Dougan E. K."/>
            <person name="Rhodes N."/>
            <person name="Thang M."/>
            <person name="Chan C."/>
        </authorList>
    </citation>
    <scope>NUCLEOTIDE SEQUENCE</scope>
</reference>
<protein>
    <submittedName>
        <fullName evidence="1">Uncharacterized protein</fullName>
    </submittedName>
</protein>
<evidence type="ECO:0000313" key="2">
    <source>
        <dbReference type="Proteomes" id="UP000626109"/>
    </source>
</evidence>